<dbReference type="InterPro" id="IPR001127">
    <property type="entry name" value="PTS_EIIA_1_perm"/>
</dbReference>
<dbReference type="PROSITE" id="PS51093">
    <property type="entry name" value="PTS_EIIA_TYPE_1"/>
    <property type="match status" value="1"/>
</dbReference>
<keyword evidence="3" id="KW-0762">Sugar transport</keyword>
<dbReference type="InterPro" id="IPR050890">
    <property type="entry name" value="PTS_EIIA_component"/>
</dbReference>
<evidence type="ECO:0000256" key="2">
    <source>
        <dbReference type="ARBA" id="ARBA00022448"/>
    </source>
</evidence>
<gene>
    <name evidence="8" type="primary">ptbA</name>
    <name evidence="8" type="ORF">HOLDEFILI_02636</name>
</gene>
<name>B9Y9X9_9FIRM</name>
<reference evidence="8 9" key="2">
    <citation type="submission" date="2009-02" db="EMBL/GenBank/DDBJ databases">
        <title>Draft genome sequence of Holdemania filiformis DSM 12042.</title>
        <authorList>
            <person name="Sudarsanam P."/>
            <person name="Ley R."/>
            <person name="Guruge J."/>
            <person name="Turnbaugh P.J."/>
            <person name="Mahowald M."/>
            <person name="Liep D."/>
            <person name="Gordon J."/>
        </authorList>
    </citation>
    <scope>NUCLEOTIDE SEQUENCE [LARGE SCALE GENOMIC DNA]</scope>
    <source>
        <strain evidence="8 9">DSM 12042</strain>
    </source>
</reference>
<dbReference type="GO" id="GO:0016301">
    <property type="term" value="F:kinase activity"/>
    <property type="evidence" value="ECO:0007669"/>
    <property type="project" value="UniProtKB-KW"/>
</dbReference>
<dbReference type="PANTHER" id="PTHR45008">
    <property type="entry name" value="PTS SYSTEM GLUCOSE-SPECIFIC EIIA COMPONENT"/>
    <property type="match status" value="1"/>
</dbReference>
<dbReference type="EMBL" id="ACCF01000157">
    <property type="protein sequence ID" value="EEF67216.1"/>
    <property type="molecule type" value="Genomic_DNA"/>
</dbReference>
<evidence type="ECO:0000256" key="1">
    <source>
        <dbReference type="ARBA" id="ARBA00004496"/>
    </source>
</evidence>
<evidence type="ECO:0000256" key="6">
    <source>
        <dbReference type="ARBA" id="ARBA00022777"/>
    </source>
</evidence>
<proteinExistence type="predicted"/>
<protein>
    <submittedName>
        <fullName evidence="8">PTS system, glucose subfamily, IIA component</fullName>
    </submittedName>
</protein>
<keyword evidence="5" id="KW-0598">Phosphotransferase system</keyword>
<comment type="subcellular location">
    <subcellularLocation>
        <location evidence="1">Cytoplasm</location>
    </subcellularLocation>
</comment>
<dbReference type="InterPro" id="IPR011055">
    <property type="entry name" value="Dup_hybrid_motif"/>
</dbReference>
<evidence type="ECO:0000256" key="5">
    <source>
        <dbReference type="ARBA" id="ARBA00022683"/>
    </source>
</evidence>
<dbReference type="GO" id="GO:0009401">
    <property type="term" value="P:phosphoenolpyruvate-dependent sugar phosphotransferase system"/>
    <property type="evidence" value="ECO:0007669"/>
    <property type="project" value="UniProtKB-KW"/>
</dbReference>
<keyword evidence="2" id="KW-0813">Transport</keyword>
<sequence length="162" mass="17867">MKLMFKNLFKPKPVDFAAPFKGRIMTLDEVPDPVFSSKSMGDGFALEMLEGKVLSPVSGKIVAVFPTGHAIGIKADDRNEYLIHLGLDTVNFKGEGFAVHVVLDQRVNPGDPLVDVDLEFFKKHKVSMVCPILVVNANSRKIRLLKEGVVQSQEKDFLAITA</sequence>
<dbReference type="PANTHER" id="PTHR45008:SF1">
    <property type="entry name" value="PTS SYSTEM GLUCOSE-SPECIFIC EIIA COMPONENT"/>
    <property type="match status" value="1"/>
</dbReference>
<feature type="domain" description="PTS EIIA type-1" evidence="7">
    <location>
        <begin position="32"/>
        <end position="136"/>
    </location>
</feature>
<dbReference type="Gene3D" id="2.70.70.10">
    <property type="entry name" value="Glucose Permease (Domain IIA)"/>
    <property type="match status" value="1"/>
</dbReference>
<dbReference type="Pfam" id="PF00358">
    <property type="entry name" value="PTS_EIIA_1"/>
    <property type="match status" value="1"/>
</dbReference>
<dbReference type="eggNOG" id="COG2190">
    <property type="taxonomic scope" value="Bacteria"/>
</dbReference>
<keyword evidence="4" id="KW-0808">Transferase</keyword>
<accession>B9Y9X9</accession>
<dbReference type="SUPFAM" id="SSF51261">
    <property type="entry name" value="Duplicated hybrid motif"/>
    <property type="match status" value="1"/>
</dbReference>
<dbReference type="GO" id="GO:0005737">
    <property type="term" value="C:cytoplasm"/>
    <property type="evidence" value="ECO:0007669"/>
    <property type="project" value="UniProtKB-SubCell"/>
</dbReference>
<evidence type="ECO:0000256" key="3">
    <source>
        <dbReference type="ARBA" id="ARBA00022597"/>
    </source>
</evidence>
<dbReference type="STRING" id="545696.HOLDEFILI_02636"/>
<reference evidence="8 9" key="1">
    <citation type="submission" date="2008-12" db="EMBL/GenBank/DDBJ databases">
        <authorList>
            <person name="Fulton L."/>
            <person name="Clifton S."/>
            <person name="Fulton B."/>
            <person name="Xu J."/>
            <person name="Minx P."/>
            <person name="Pepin K.H."/>
            <person name="Johnson M."/>
            <person name="Bhonagiri V."/>
            <person name="Nash W.E."/>
            <person name="Mardis E.R."/>
            <person name="Wilson R.K."/>
        </authorList>
    </citation>
    <scope>NUCLEOTIDE SEQUENCE [LARGE SCALE GENOMIC DNA]</scope>
    <source>
        <strain evidence="8 9">DSM 12042</strain>
    </source>
</reference>
<keyword evidence="6" id="KW-0418">Kinase</keyword>
<dbReference type="Proteomes" id="UP000005950">
    <property type="component" value="Unassembled WGS sequence"/>
</dbReference>
<dbReference type="FunFam" id="2.70.70.10:FF:000001">
    <property type="entry name" value="PTS system glucose-specific IIA component"/>
    <property type="match status" value="1"/>
</dbReference>
<dbReference type="NCBIfam" id="TIGR00830">
    <property type="entry name" value="PTBA"/>
    <property type="match status" value="1"/>
</dbReference>
<evidence type="ECO:0000313" key="8">
    <source>
        <dbReference type="EMBL" id="EEF67216.1"/>
    </source>
</evidence>
<evidence type="ECO:0000313" key="9">
    <source>
        <dbReference type="Proteomes" id="UP000005950"/>
    </source>
</evidence>
<dbReference type="AlphaFoldDB" id="B9Y9X9"/>
<evidence type="ECO:0000259" key="7">
    <source>
        <dbReference type="PROSITE" id="PS51093"/>
    </source>
</evidence>
<evidence type="ECO:0000256" key="4">
    <source>
        <dbReference type="ARBA" id="ARBA00022679"/>
    </source>
</evidence>
<organism evidence="8 9">
    <name type="scientific">Holdemania filiformis DSM 12042</name>
    <dbReference type="NCBI Taxonomy" id="545696"/>
    <lineage>
        <taxon>Bacteria</taxon>
        <taxon>Bacillati</taxon>
        <taxon>Bacillota</taxon>
        <taxon>Erysipelotrichia</taxon>
        <taxon>Erysipelotrichales</taxon>
        <taxon>Erysipelotrichaceae</taxon>
        <taxon>Holdemania</taxon>
    </lineage>
</organism>
<comment type="caution">
    <text evidence="8">The sequence shown here is derived from an EMBL/GenBank/DDBJ whole genome shotgun (WGS) entry which is preliminary data.</text>
</comment>
<dbReference type="HOGENOM" id="CLU_012312_5_3_9"/>